<organism evidence="1 2">
    <name type="scientific">Pisolithus microcarpus 441</name>
    <dbReference type="NCBI Taxonomy" id="765257"/>
    <lineage>
        <taxon>Eukaryota</taxon>
        <taxon>Fungi</taxon>
        <taxon>Dikarya</taxon>
        <taxon>Basidiomycota</taxon>
        <taxon>Agaricomycotina</taxon>
        <taxon>Agaricomycetes</taxon>
        <taxon>Agaricomycetidae</taxon>
        <taxon>Boletales</taxon>
        <taxon>Sclerodermatineae</taxon>
        <taxon>Pisolithaceae</taxon>
        <taxon>Pisolithus</taxon>
    </lineage>
</organism>
<dbReference type="OrthoDB" id="2643959at2759"/>
<dbReference type="EMBL" id="KN833730">
    <property type="protein sequence ID" value="KIK23137.1"/>
    <property type="molecule type" value="Genomic_DNA"/>
</dbReference>
<reference evidence="1 2" key="1">
    <citation type="submission" date="2014-04" db="EMBL/GenBank/DDBJ databases">
        <authorList>
            <consortium name="DOE Joint Genome Institute"/>
            <person name="Kuo A."/>
            <person name="Kohler A."/>
            <person name="Costa M.D."/>
            <person name="Nagy L.G."/>
            <person name="Floudas D."/>
            <person name="Copeland A."/>
            <person name="Barry K.W."/>
            <person name="Cichocki N."/>
            <person name="Veneault-Fourrey C."/>
            <person name="LaButti K."/>
            <person name="Lindquist E.A."/>
            <person name="Lipzen A."/>
            <person name="Lundell T."/>
            <person name="Morin E."/>
            <person name="Murat C."/>
            <person name="Sun H."/>
            <person name="Tunlid A."/>
            <person name="Henrissat B."/>
            <person name="Grigoriev I.V."/>
            <person name="Hibbett D.S."/>
            <person name="Martin F."/>
            <person name="Nordberg H.P."/>
            <person name="Cantor M.N."/>
            <person name="Hua S.X."/>
        </authorList>
    </citation>
    <scope>NUCLEOTIDE SEQUENCE [LARGE SCALE GENOMIC DNA]</scope>
    <source>
        <strain evidence="1 2">441</strain>
    </source>
</reference>
<dbReference type="Proteomes" id="UP000054018">
    <property type="component" value="Unassembled WGS sequence"/>
</dbReference>
<proteinExistence type="predicted"/>
<evidence type="ECO:0000313" key="1">
    <source>
        <dbReference type="EMBL" id="KIK23137.1"/>
    </source>
</evidence>
<evidence type="ECO:0000313" key="2">
    <source>
        <dbReference type="Proteomes" id="UP000054018"/>
    </source>
</evidence>
<accession>A0A0C9ZL75</accession>
<protein>
    <submittedName>
        <fullName evidence="1">Uncharacterized protein</fullName>
    </submittedName>
</protein>
<reference evidence="2" key="2">
    <citation type="submission" date="2015-01" db="EMBL/GenBank/DDBJ databases">
        <title>Evolutionary Origins and Diversification of the Mycorrhizal Mutualists.</title>
        <authorList>
            <consortium name="DOE Joint Genome Institute"/>
            <consortium name="Mycorrhizal Genomics Consortium"/>
            <person name="Kohler A."/>
            <person name="Kuo A."/>
            <person name="Nagy L.G."/>
            <person name="Floudas D."/>
            <person name="Copeland A."/>
            <person name="Barry K.W."/>
            <person name="Cichocki N."/>
            <person name="Veneault-Fourrey C."/>
            <person name="LaButti K."/>
            <person name="Lindquist E.A."/>
            <person name="Lipzen A."/>
            <person name="Lundell T."/>
            <person name="Morin E."/>
            <person name="Murat C."/>
            <person name="Riley R."/>
            <person name="Ohm R."/>
            <person name="Sun H."/>
            <person name="Tunlid A."/>
            <person name="Henrissat B."/>
            <person name="Grigoriev I.V."/>
            <person name="Hibbett D.S."/>
            <person name="Martin F."/>
        </authorList>
    </citation>
    <scope>NUCLEOTIDE SEQUENCE [LARGE SCALE GENOMIC DNA]</scope>
    <source>
        <strain evidence="2">441</strain>
    </source>
</reference>
<gene>
    <name evidence="1" type="ORF">PISMIDRAFT_11124</name>
</gene>
<sequence length="231" mass="25657">MSSTLGTPSSCILNVVDNIIYVELTGTLSWWDTHCFSVNIPSPGIKKVMLCLKDMVIDISLPTERKHILEQETLEQVEEASSRLKDAHAALWKAYEGTVSIQDAFTQVVDVSGRLDTICNKLSVLQDTAELDGIEPIKAEEVNCKPHMEPGLDGKNLHFECTSANPCRVLARYTGNPNPDVSSLTKPWAYRIIPFDPLEIPSQLVKRNTKRLAPVDTSLGHISKHPKLEIL</sequence>
<dbReference type="AlphaFoldDB" id="A0A0C9ZL75"/>
<dbReference type="HOGENOM" id="CLU_109476_0_0_1"/>
<keyword evidence="2" id="KW-1185">Reference proteome</keyword>
<name>A0A0C9ZL75_9AGAM</name>